<dbReference type="PANTHER" id="PTHR43177">
    <property type="entry name" value="PROTEIN NRFC"/>
    <property type="match status" value="1"/>
</dbReference>
<dbReference type="InterPro" id="IPR017896">
    <property type="entry name" value="4Fe4S_Fe-S-bd"/>
</dbReference>
<dbReference type="AlphaFoldDB" id="A0A0U2M917"/>
<dbReference type="EMBL" id="CP006867">
    <property type="protein sequence ID" value="ALU11421.1"/>
    <property type="molecule type" value="Genomic_DNA"/>
</dbReference>
<name>A0A0U2M917_9CREN</name>
<dbReference type="RefSeq" id="WP_075049228.1">
    <property type="nucleotide sequence ID" value="NZ_CP006867.1"/>
</dbReference>
<dbReference type="InterPro" id="IPR050954">
    <property type="entry name" value="ET_IronSulfur_Cluster-Binding"/>
</dbReference>
<dbReference type="SUPFAM" id="SSF54862">
    <property type="entry name" value="4Fe-4S ferredoxins"/>
    <property type="match status" value="1"/>
</dbReference>
<proteinExistence type="predicted"/>
<evidence type="ECO:0000256" key="4">
    <source>
        <dbReference type="ARBA" id="ARBA00023014"/>
    </source>
</evidence>
<keyword evidence="1" id="KW-0004">4Fe-4S</keyword>
<keyword evidence="2" id="KW-0479">Metal-binding</keyword>
<accession>A0A0U2M917</accession>
<keyword evidence="3" id="KW-0408">Iron</keyword>
<keyword evidence="4" id="KW-0411">Iron-sulfur</keyword>
<dbReference type="GO" id="GO:0051539">
    <property type="term" value="F:4 iron, 4 sulfur cluster binding"/>
    <property type="evidence" value="ECO:0007669"/>
    <property type="project" value="UniProtKB-KW"/>
</dbReference>
<dbReference type="GeneID" id="30679576"/>
<organism evidence="6 7">
    <name type="scientific">Ignicoccus islandicus DSM 13165</name>
    <dbReference type="NCBI Taxonomy" id="940295"/>
    <lineage>
        <taxon>Archaea</taxon>
        <taxon>Thermoproteota</taxon>
        <taxon>Thermoprotei</taxon>
        <taxon>Desulfurococcales</taxon>
        <taxon>Desulfurococcaceae</taxon>
        <taxon>Ignicoccus</taxon>
    </lineage>
</organism>
<sequence length="226" mass="24937">MKPVMVIDLNLCTGCGACTAACLAENSYKGEKGERPNVIYSLISKYLPIKLYKGRPLKEILKEAKGNPEILNLFEPRTKIVRVEEGEYPNVNVLLWHKMCVHCDDAPCVSVCPTAATYQTKEGIVLVNKEKCILCGACIVACPYGARSVDPSSYTVDKCTFCYHRITKGQKPACVETCPTGARMFGDLDDPNDPIREKVREGVLGTPKGPKEESGKLYFILPSRKV</sequence>
<gene>
    <name evidence="6" type="ORF">EYM_00780</name>
</gene>
<dbReference type="Gene3D" id="3.30.70.20">
    <property type="match status" value="2"/>
</dbReference>
<evidence type="ECO:0000313" key="6">
    <source>
        <dbReference type="EMBL" id="ALU11421.1"/>
    </source>
</evidence>
<dbReference type="KEGG" id="iis:EYM_00780"/>
<evidence type="ECO:0000256" key="3">
    <source>
        <dbReference type="ARBA" id="ARBA00023004"/>
    </source>
</evidence>
<dbReference type="Proteomes" id="UP000060778">
    <property type="component" value="Chromosome"/>
</dbReference>
<dbReference type="GO" id="GO:0016491">
    <property type="term" value="F:oxidoreductase activity"/>
    <property type="evidence" value="ECO:0007669"/>
    <property type="project" value="UniProtKB-ARBA"/>
</dbReference>
<dbReference type="InterPro" id="IPR017900">
    <property type="entry name" value="4Fe4S_Fe_S_CS"/>
</dbReference>
<dbReference type="STRING" id="940295.EYM_00780"/>
<reference evidence="6 7" key="1">
    <citation type="submission" date="2013-11" db="EMBL/GenBank/DDBJ databases">
        <title>Comparative genomics of Ignicoccus.</title>
        <authorList>
            <person name="Podar M."/>
        </authorList>
    </citation>
    <scope>NUCLEOTIDE SEQUENCE [LARGE SCALE GENOMIC DNA]</scope>
    <source>
        <strain evidence="6 7">DSM 13165</strain>
    </source>
</reference>
<feature type="domain" description="4Fe-4S ferredoxin-type" evidence="5">
    <location>
        <begin position="123"/>
        <end position="152"/>
    </location>
</feature>
<dbReference type="PANTHER" id="PTHR43177:SF3">
    <property type="entry name" value="PROTEIN NRFC HOMOLOG"/>
    <property type="match status" value="1"/>
</dbReference>
<dbReference type="GO" id="GO:0046872">
    <property type="term" value="F:metal ion binding"/>
    <property type="evidence" value="ECO:0007669"/>
    <property type="project" value="UniProtKB-KW"/>
</dbReference>
<dbReference type="Pfam" id="PF13247">
    <property type="entry name" value="Fer4_11"/>
    <property type="match status" value="1"/>
</dbReference>
<dbReference type="PROSITE" id="PS00198">
    <property type="entry name" value="4FE4S_FER_1"/>
    <property type="match status" value="1"/>
</dbReference>
<keyword evidence="7" id="KW-1185">Reference proteome</keyword>
<evidence type="ECO:0000259" key="5">
    <source>
        <dbReference type="PROSITE" id="PS51379"/>
    </source>
</evidence>
<feature type="domain" description="4Fe-4S ferredoxin-type" evidence="5">
    <location>
        <begin position="91"/>
        <end position="122"/>
    </location>
</feature>
<feature type="domain" description="4Fe-4S ferredoxin-type" evidence="5">
    <location>
        <begin position="3"/>
        <end position="33"/>
    </location>
</feature>
<evidence type="ECO:0000256" key="2">
    <source>
        <dbReference type="ARBA" id="ARBA00022723"/>
    </source>
</evidence>
<dbReference type="PROSITE" id="PS51379">
    <property type="entry name" value="4FE4S_FER_2"/>
    <property type="match status" value="3"/>
</dbReference>
<protein>
    <submittedName>
        <fullName evidence="6">4Fe-4S ferredoxin</fullName>
    </submittedName>
</protein>
<dbReference type="Pfam" id="PF12800">
    <property type="entry name" value="Fer4_4"/>
    <property type="match status" value="1"/>
</dbReference>
<dbReference type="CDD" id="cd10551">
    <property type="entry name" value="PsrB"/>
    <property type="match status" value="1"/>
</dbReference>
<evidence type="ECO:0000256" key="1">
    <source>
        <dbReference type="ARBA" id="ARBA00022485"/>
    </source>
</evidence>
<evidence type="ECO:0000313" key="7">
    <source>
        <dbReference type="Proteomes" id="UP000060778"/>
    </source>
</evidence>